<dbReference type="Proteomes" id="UP000214646">
    <property type="component" value="Unassembled WGS sequence"/>
</dbReference>
<evidence type="ECO:0000313" key="2">
    <source>
        <dbReference type="Proteomes" id="UP000214646"/>
    </source>
</evidence>
<accession>A0A225E7G9</accession>
<name>A0A225E7G9_9BACT</name>
<protein>
    <recommendedName>
        <fullName evidence="3">DUF4351 domain-containing protein</fullName>
    </recommendedName>
</protein>
<proteinExistence type="predicted"/>
<keyword evidence="2" id="KW-1185">Reference proteome</keyword>
<dbReference type="PANTHER" id="PTHR34613:SF1">
    <property type="entry name" value="SLL6017 PROTEIN"/>
    <property type="match status" value="1"/>
</dbReference>
<dbReference type="PANTHER" id="PTHR34613">
    <property type="entry name" value="SLL0800 PROTEIN"/>
    <property type="match status" value="1"/>
</dbReference>
<evidence type="ECO:0000313" key="1">
    <source>
        <dbReference type="EMBL" id="OWK46728.1"/>
    </source>
</evidence>
<reference evidence="2" key="1">
    <citation type="submission" date="2017-06" db="EMBL/GenBank/DDBJ databases">
        <title>Genome analysis of Fimbriiglobus ruber SP5, the first member of the order Planctomycetales with confirmed chitinolytic capability.</title>
        <authorList>
            <person name="Ravin N.V."/>
            <person name="Rakitin A.L."/>
            <person name="Ivanova A.A."/>
            <person name="Beletsky A.V."/>
            <person name="Kulichevskaya I.S."/>
            <person name="Mardanov A.V."/>
            <person name="Dedysh S.N."/>
        </authorList>
    </citation>
    <scope>NUCLEOTIDE SEQUENCE [LARGE SCALE GENOMIC DNA]</scope>
    <source>
        <strain evidence="2">SP5</strain>
    </source>
</reference>
<dbReference type="AlphaFoldDB" id="A0A225E7G9"/>
<evidence type="ECO:0008006" key="3">
    <source>
        <dbReference type="Google" id="ProtNLM"/>
    </source>
</evidence>
<comment type="caution">
    <text evidence="1">The sequence shown here is derived from an EMBL/GenBank/DDBJ whole genome shotgun (WGS) entry which is preliminary data.</text>
</comment>
<dbReference type="EMBL" id="NIDE01000001">
    <property type="protein sequence ID" value="OWK46728.1"/>
    <property type="molecule type" value="Genomic_DNA"/>
</dbReference>
<organism evidence="1 2">
    <name type="scientific">Fimbriiglobus ruber</name>
    <dbReference type="NCBI Taxonomy" id="1908690"/>
    <lineage>
        <taxon>Bacteria</taxon>
        <taxon>Pseudomonadati</taxon>
        <taxon>Planctomycetota</taxon>
        <taxon>Planctomycetia</taxon>
        <taxon>Gemmatales</taxon>
        <taxon>Gemmataceae</taxon>
        <taxon>Fimbriiglobus</taxon>
    </lineage>
</organism>
<dbReference type="OrthoDB" id="263971at2"/>
<gene>
    <name evidence="1" type="ORF">FRUB_00427</name>
</gene>
<dbReference type="RefSeq" id="WP_088251922.1">
    <property type="nucleotide sequence ID" value="NZ_NIDE01000001.1"/>
</dbReference>
<sequence>MQKPYDATSKDLVESDPAGWVMYISKAPPAGPVRVIDADLATVSAEADKVIRIDAPEPWLLHLEFQANTDDWFVPRMLRYNTLLYCKHELVVSSVVFLLRQTANMVNVTGSWVMRPPVGPEWEYKYQVVRVWERPPDEFLTGPLALLPLAPIAATDRAGLPGIVDRMIDRIRSEADRPLADKLLTCTFLLMGLKYDSVLVRQLLGGVLQMEESTTYQFMLAQVEARWRTAEARTLILRQGCKRFGPPPASVSSALALITDLPRLEELSDRLLDASNWDELLPSP</sequence>